<evidence type="ECO:0000313" key="6">
    <source>
        <dbReference type="Proteomes" id="UP001165583"/>
    </source>
</evidence>
<keyword evidence="3 5" id="KW-0378">Hydrolase</keyword>
<name>A0ABT2I165_9SPHN</name>
<evidence type="ECO:0000256" key="2">
    <source>
        <dbReference type="ARBA" id="ARBA00022638"/>
    </source>
</evidence>
<dbReference type="Pfam" id="PF00959">
    <property type="entry name" value="Phage_lysozyme"/>
    <property type="match status" value="1"/>
</dbReference>
<dbReference type="EMBL" id="JANZXA010000001">
    <property type="protein sequence ID" value="MCT2398541.1"/>
    <property type="molecule type" value="Genomic_DNA"/>
</dbReference>
<comment type="caution">
    <text evidence="5">The sequence shown here is derived from an EMBL/GenBank/DDBJ whole genome shotgun (WGS) entry which is preliminary data.</text>
</comment>
<dbReference type="SUPFAM" id="SSF53955">
    <property type="entry name" value="Lysozyme-like"/>
    <property type="match status" value="1"/>
</dbReference>
<sequence length="180" mass="20107">MAEQVKKDGKSRFLAVLLTVSASGFAAWQVHEGLTTTAVIPTKGDVPTIGHGSTRYEDGRKVKMGDTITRERAAELARNLMDADARKFSATIPGVYLTQGEFDLYNDFVGQYGLGNWRASSMRRNLLRGDYVAACQSLLKWRKAAGYDCSTLVNGKPNKRCWGVWTRQLDRYNKCMGEQE</sequence>
<dbReference type="InterPro" id="IPR023346">
    <property type="entry name" value="Lysozyme-like_dom_sf"/>
</dbReference>
<evidence type="ECO:0000313" key="5">
    <source>
        <dbReference type="EMBL" id="MCT2398541.1"/>
    </source>
</evidence>
<dbReference type="EC" id="3.2.1.17" evidence="3"/>
<dbReference type="Gene3D" id="1.10.530.40">
    <property type="match status" value="1"/>
</dbReference>
<dbReference type="GO" id="GO:0016787">
    <property type="term" value="F:hydrolase activity"/>
    <property type="evidence" value="ECO:0007669"/>
    <property type="project" value="UniProtKB-KW"/>
</dbReference>
<dbReference type="PANTHER" id="PTHR38107:SF3">
    <property type="entry name" value="LYSOZYME RRRD-RELATED"/>
    <property type="match status" value="1"/>
</dbReference>
<evidence type="ECO:0000256" key="3">
    <source>
        <dbReference type="RuleBase" id="RU003788"/>
    </source>
</evidence>
<feature type="chain" id="PRO_5046153509" description="Lysozyme" evidence="4">
    <location>
        <begin position="27"/>
        <end position="180"/>
    </location>
</feature>
<dbReference type="RefSeq" id="WP_260043724.1">
    <property type="nucleotide sequence ID" value="NZ_JANZXA010000001.1"/>
</dbReference>
<proteinExistence type="inferred from homology"/>
<feature type="signal peptide" evidence="4">
    <location>
        <begin position="1"/>
        <end position="26"/>
    </location>
</feature>
<keyword evidence="6" id="KW-1185">Reference proteome</keyword>
<evidence type="ECO:0000256" key="1">
    <source>
        <dbReference type="ARBA" id="ARBA00022529"/>
    </source>
</evidence>
<comment type="catalytic activity">
    <reaction evidence="3">
        <text>Hydrolysis of (1-&gt;4)-beta-linkages between N-acetylmuramic acid and N-acetyl-D-glucosamine residues in a peptidoglycan and between N-acetyl-D-glucosamine residues in chitodextrins.</text>
        <dbReference type="EC" id="3.2.1.17"/>
    </reaction>
</comment>
<dbReference type="PANTHER" id="PTHR38107">
    <property type="match status" value="1"/>
</dbReference>
<keyword evidence="1 3" id="KW-0929">Antimicrobial</keyword>
<organism evidence="5 6">
    <name type="scientific">Novosphingobium mangrovi</name>
    <name type="common">ex Huang et al. 2023</name>
    <dbReference type="NCBI Taxonomy" id="2976432"/>
    <lineage>
        <taxon>Bacteria</taxon>
        <taxon>Pseudomonadati</taxon>
        <taxon>Pseudomonadota</taxon>
        <taxon>Alphaproteobacteria</taxon>
        <taxon>Sphingomonadales</taxon>
        <taxon>Sphingomonadaceae</taxon>
        <taxon>Novosphingobium</taxon>
    </lineage>
</organism>
<dbReference type="InterPro" id="IPR051018">
    <property type="entry name" value="Bacteriophage_GH24"/>
</dbReference>
<dbReference type="InterPro" id="IPR023347">
    <property type="entry name" value="Lysozyme_dom_sf"/>
</dbReference>
<reference evidence="5" key="1">
    <citation type="submission" date="2022-09" db="EMBL/GenBank/DDBJ databases">
        <title>Novosphingobium sp. Nov., a polycyclic aromatic hydrocarbon-degrading bacterium isolated form mangrove sediments in HongKong.</title>
        <authorList>
            <person name="Hu Z."/>
        </authorList>
    </citation>
    <scope>NUCLEOTIDE SEQUENCE</scope>
    <source>
        <strain evidence="5">HK4-1</strain>
    </source>
</reference>
<dbReference type="Proteomes" id="UP001165583">
    <property type="component" value="Unassembled WGS sequence"/>
</dbReference>
<gene>
    <name evidence="5" type="ORF">NZK81_03165</name>
</gene>
<accession>A0ABT2I165</accession>
<keyword evidence="3" id="KW-0326">Glycosidase</keyword>
<evidence type="ECO:0000256" key="4">
    <source>
        <dbReference type="SAM" id="SignalP"/>
    </source>
</evidence>
<comment type="similarity">
    <text evidence="3">Belongs to the glycosyl hydrolase 24 family.</text>
</comment>
<protein>
    <recommendedName>
        <fullName evidence="3">Lysozyme</fullName>
        <ecNumber evidence="3">3.2.1.17</ecNumber>
    </recommendedName>
</protein>
<keyword evidence="4" id="KW-0732">Signal</keyword>
<dbReference type="InterPro" id="IPR002196">
    <property type="entry name" value="Glyco_hydro_24"/>
</dbReference>
<keyword evidence="2 3" id="KW-0081">Bacteriolytic enzyme</keyword>